<feature type="non-terminal residue" evidence="1">
    <location>
        <position position="1"/>
    </location>
</feature>
<sequence>IEQCAKYLKRTINQLKIKLNKSNRLVTSSLSATCQKKNQILKTIKNEKLPIMDSDDEDFDDIDDDEVCFKELTKIKSVDTQNDYSNA</sequence>
<comment type="caution">
    <text evidence="1">The sequence shown here is derived from an EMBL/GenBank/DDBJ whole genome shotgun (WGS) entry which is preliminary data.</text>
</comment>
<dbReference type="Proteomes" id="UP000681720">
    <property type="component" value="Unassembled WGS sequence"/>
</dbReference>
<reference evidence="1" key="1">
    <citation type="submission" date="2021-02" db="EMBL/GenBank/DDBJ databases">
        <authorList>
            <person name="Nowell W R."/>
        </authorList>
    </citation>
    <scope>NUCLEOTIDE SEQUENCE</scope>
</reference>
<proteinExistence type="predicted"/>
<gene>
    <name evidence="1" type="ORF">GIL414_LOCUS70153</name>
</gene>
<protein>
    <submittedName>
        <fullName evidence="1">Uncharacterized protein</fullName>
    </submittedName>
</protein>
<evidence type="ECO:0000313" key="1">
    <source>
        <dbReference type="EMBL" id="CAF5183531.1"/>
    </source>
</evidence>
<evidence type="ECO:0000313" key="2">
    <source>
        <dbReference type="Proteomes" id="UP000681720"/>
    </source>
</evidence>
<accession>A0A8S3HGL6</accession>
<name>A0A8S3HGL6_9BILA</name>
<organism evidence="1 2">
    <name type="scientific">Rotaria magnacalcarata</name>
    <dbReference type="NCBI Taxonomy" id="392030"/>
    <lineage>
        <taxon>Eukaryota</taxon>
        <taxon>Metazoa</taxon>
        <taxon>Spiralia</taxon>
        <taxon>Gnathifera</taxon>
        <taxon>Rotifera</taxon>
        <taxon>Eurotatoria</taxon>
        <taxon>Bdelloidea</taxon>
        <taxon>Philodinida</taxon>
        <taxon>Philodinidae</taxon>
        <taxon>Rotaria</taxon>
    </lineage>
</organism>
<dbReference type="AlphaFoldDB" id="A0A8S3HGL6"/>
<dbReference type="EMBL" id="CAJOBJ010331605">
    <property type="protein sequence ID" value="CAF5183531.1"/>
    <property type="molecule type" value="Genomic_DNA"/>
</dbReference>